<reference evidence="2" key="2">
    <citation type="journal article" date="2023" name="ISME Commun">
        <title>Characterization of a bloom-associated alphaproteobacterial lineage, 'Candidatus Phycosocius': insights into freshwater algal-bacterial interactions.</title>
        <authorList>
            <person name="Tanabe Y."/>
            <person name="Yamaguchi H."/>
            <person name="Yoshida M."/>
            <person name="Kai A."/>
            <person name="Okazaki Y."/>
        </authorList>
    </citation>
    <scope>NUCLEOTIDE SEQUENCE</scope>
    <source>
        <strain evidence="2">BOTRYCO-1</strain>
    </source>
</reference>
<gene>
    <name evidence="2" type="ORF">PsB1_2155</name>
</gene>
<reference evidence="2" key="1">
    <citation type="submission" date="2021-05" db="EMBL/GenBank/DDBJ databases">
        <authorList>
            <person name="Tanabe Y."/>
        </authorList>
    </citation>
    <scope>NUCLEOTIDE SEQUENCE</scope>
    <source>
        <strain evidence="2">BOTRYCO-1</strain>
    </source>
</reference>
<dbReference type="SUPFAM" id="SSF53474">
    <property type="entry name" value="alpha/beta-Hydrolases"/>
    <property type="match status" value="1"/>
</dbReference>
<name>A0ABQ4PYI9_9PROT</name>
<dbReference type="EMBL" id="BPFZ01000017">
    <property type="protein sequence ID" value="GIU68001.1"/>
    <property type="molecule type" value="Genomic_DNA"/>
</dbReference>
<evidence type="ECO:0000313" key="3">
    <source>
        <dbReference type="Proteomes" id="UP001161064"/>
    </source>
</evidence>
<dbReference type="Gene3D" id="3.40.50.1820">
    <property type="entry name" value="alpha/beta hydrolase"/>
    <property type="match status" value="1"/>
</dbReference>
<proteinExistence type="predicted"/>
<sequence>MTITQATFFPDRLLVPPAVVLQVPQGYSATSQLMDLDQLGKVRVVKLDNPKSQATLIYSAGNGGFVDSESSSKMAKSFAELTGADIILYDYPGRGGTTVPASIEAMVKFGPAFIDRLRNNGFIEDGPLYAYGLSFGGSVAASMARSGGFSGLIIEGSAADYQAIGSDFVPSIARPFIRIRMDKALQQFDYFGYARASNVPILLLSGAKDTVIRPIRMKQFAEQLTSKGASVTLQVVPVGHGGALSSEKGREALQAFMRTP</sequence>
<protein>
    <recommendedName>
        <fullName evidence="1">AB hydrolase-1 domain-containing protein</fullName>
    </recommendedName>
</protein>
<dbReference type="Proteomes" id="UP001161064">
    <property type="component" value="Unassembled WGS sequence"/>
</dbReference>
<keyword evidence="3" id="KW-1185">Reference proteome</keyword>
<organism evidence="2 3">
    <name type="scientific">Candidatus Phycosocius spiralis</name>
    <dbReference type="NCBI Taxonomy" id="2815099"/>
    <lineage>
        <taxon>Bacteria</taxon>
        <taxon>Pseudomonadati</taxon>
        <taxon>Pseudomonadota</taxon>
        <taxon>Alphaproteobacteria</taxon>
        <taxon>Caulobacterales</taxon>
        <taxon>Caulobacterales incertae sedis</taxon>
        <taxon>Candidatus Phycosocius</taxon>
    </lineage>
</organism>
<evidence type="ECO:0000313" key="2">
    <source>
        <dbReference type="EMBL" id="GIU68001.1"/>
    </source>
</evidence>
<comment type="caution">
    <text evidence="2">The sequence shown here is derived from an EMBL/GenBank/DDBJ whole genome shotgun (WGS) entry which is preliminary data.</text>
</comment>
<accession>A0ABQ4PYI9</accession>
<dbReference type="PANTHER" id="PTHR12277">
    <property type="entry name" value="ALPHA/BETA HYDROLASE DOMAIN-CONTAINING PROTEIN"/>
    <property type="match status" value="1"/>
</dbReference>
<dbReference type="Pfam" id="PF12697">
    <property type="entry name" value="Abhydrolase_6"/>
    <property type="match status" value="1"/>
</dbReference>
<evidence type="ECO:0000259" key="1">
    <source>
        <dbReference type="Pfam" id="PF12697"/>
    </source>
</evidence>
<feature type="domain" description="AB hydrolase-1" evidence="1">
    <location>
        <begin position="75"/>
        <end position="178"/>
    </location>
</feature>
<dbReference type="InterPro" id="IPR029058">
    <property type="entry name" value="AB_hydrolase_fold"/>
</dbReference>
<dbReference type="InterPro" id="IPR000073">
    <property type="entry name" value="AB_hydrolase_1"/>
</dbReference>